<proteinExistence type="predicted"/>
<name>A0A1X6PHA1_PORUM</name>
<keyword evidence="4" id="KW-1185">Reference proteome</keyword>
<evidence type="ECO:0000256" key="1">
    <source>
        <dbReference type="SAM" id="SignalP"/>
    </source>
</evidence>
<dbReference type="InterPro" id="IPR043504">
    <property type="entry name" value="Peptidase_S1_PA_chymotrypsin"/>
</dbReference>
<sequence>MVFARGLLAAAAAAAATAAAVTATTLPSPDVPSVVRVGRPPAHVGSIIPAGDYAAATSRTARFLADAAAAAGVGGASRTGGAATLPATAGRAALSPLIFGGVTLSRPEADMSTRIARLLRVPPRPGRIAFSCTGLLVTERHVVTLASCPYTAGQMVAVLGGIDVAGGIPFNVSSRVIKPTFVRASGLADVAVWTFDAPAFVDAAALRRGGIVRGKVARNVMAPRPATRAIVGGWGVTDPRKEPPGDVVPDALKVTLQNVVSTALCRATFRLVNETLPVDLFCAVGVQSGPCSGDEGAPLGVLDDGEGEEFYFVGLAQSFFGSRTFLCNPNAPAVYTRLSAHLDFLARAVRPYTLSLF</sequence>
<dbReference type="OrthoDB" id="10061449at2759"/>
<evidence type="ECO:0000313" key="3">
    <source>
        <dbReference type="EMBL" id="OSX80165.1"/>
    </source>
</evidence>
<dbReference type="Gene3D" id="2.40.10.10">
    <property type="entry name" value="Trypsin-like serine proteases"/>
    <property type="match status" value="1"/>
</dbReference>
<dbReference type="PANTHER" id="PTHR24260:SF136">
    <property type="entry name" value="GH08193P-RELATED"/>
    <property type="match status" value="1"/>
</dbReference>
<dbReference type="SMART" id="SM00020">
    <property type="entry name" value="Tryp_SPc"/>
    <property type="match status" value="1"/>
</dbReference>
<dbReference type="InterPro" id="IPR051333">
    <property type="entry name" value="CLIP_Serine_Protease"/>
</dbReference>
<dbReference type="Pfam" id="PF00089">
    <property type="entry name" value="Trypsin"/>
    <property type="match status" value="1"/>
</dbReference>
<reference evidence="3 4" key="1">
    <citation type="submission" date="2017-03" db="EMBL/GenBank/DDBJ databases">
        <title>WGS assembly of Porphyra umbilicalis.</title>
        <authorList>
            <person name="Brawley S.H."/>
            <person name="Blouin N.A."/>
            <person name="Ficko-Blean E."/>
            <person name="Wheeler G.L."/>
            <person name="Lohr M."/>
            <person name="Goodson H.V."/>
            <person name="Jenkins J.W."/>
            <person name="Blaby-Haas C.E."/>
            <person name="Helliwell K.E."/>
            <person name="Chan C."/>
            <person name="Marriage T."/>
            <person name="Bhattacharya D."/>
            <person name="Klein A.S."/>
            <person name="Badis Y."/>
            <person name="Brodie J."/>
            <person name="Cao Y."/>
            <person name="Collen J."/>
            <person name="Dittami S.M."/>
            <person name="Gachon C.M."/>
            <person name="Green B.R."/>
            <person name="Karpowicz S."/>
            <person name="Kim J.W."/>
            <person name="Kudahl U."/>
            <person name="Lin S."/>
            <person name="Michel G."/>
            <person name="Mittag M."/>
            <person name="Olson B.J."/>
            <person name="Pangilinan J."/>
            <person name="Peng Y."/>
            <person name="Qiu H."/>
            <person name="Shu S."/>
            <person name="Singer J.T."/>
            <person name="Smith A.G."/>
            <person name="Sprecher B.N."/>
            <person name="Wagner V."/>
            <person name="Wang W."/>
            <person name="Wang Z.-Y."/>
            <person name="Yan J."/>
            <person name="Yarish C."/>
            <person name="Zoeuner-Riek S."/>
            <person name="Zhuang Y."/>
            <person name="Zou Y."/>
            <person name="Lindquist E.A."/>
            <person name="Grimwood J."/>
            <person name="Barry K."/>
            <person name="Rokhsar D.S."/>
            <person name="Schmutz J."/>
            <person name="Stiller J.W."/>
            <person name="Grossman A.R."/>
            <person name="Prochnik S.E."/>
        </authorList>
    </citation>
    <scope>NUCLEOTIDE SEQUENCE [LARGE SCALE GENOMIC DNA]</scope>
    <source>
        <strain evidence="3">4086291</strain>
    </source>
</reference>
<dbReference type="InterPro" id="IPR001254">
    <property type="entry name" value="Trypsin_dom"/>
</dbReference>
<organism evidence="3 4">
    <name type="scientific">Porphyra umbilicalis</name>
    <name type="common">Purple laver</name>
    <name type="synonym">Red alga</name>
    <dbReference type="NCBI Taxonomy" id="2786"/>
    <lineage>
        <taxon>Eukaryota</taxon>
        <taxon>Rhodophyta</taxon>
        <taxon>Bangiophyceae</taxon>
        <taxon>Bangiales</taxon>
        <taxon>Bangiaceae</taxon>
        <taxon>Porphyra</taxon>
    </lineage>
</organism>
<dbReference type="GO" id="GO:0006508">
    <property type="term" value="P:proteolysis"/>
    <property type="evidence" value="ECO:0007669"/>
    <property type="project" value="InterPro"/>
</dbReference>
<dbReference type="GO" id="GO:0004252">
    <property type="term" value="F:serine-type endopeptidase activity"/>
    <property type="evidence" value="ECO:0007669"/>
    <property type="project" value="InterPro"/>
</dbReference>
<dbReference type="Proteomes" id="UP000218209">
    <property type="component" value="Unassembled WGS sequence"/>
</dbReference>
<accession>A0A1X6PHA1</accession>
<feature type="chain" id="PRO_5010861617" description="Peptidase S1 domain-containing protein" evidence="1">
    <location>
        <begin position="24"/>
        <end position="357"/>
    </location>
</feature>
<dbReference type="InterPro" id="IPR009003">
    <property type="entry name" value="Peptidase_S1_PA"/>
</dbReference>
<dbReference type="PROSITE" id="PS50240">
    <property type="entry name" value="TRYPSIN_DOM"/>
    <property type="match status" value="1"/>
</dbReference>
<gene>
    <name evidence="3" type="ORF">BU14_0058s0076</name>
</gene>
<keyword evidence="1" id="KW-0732">Signal</keyword>
<dbReference type="PANTHER" id="PTHR24260">
    <property type="match status" value="1"/>
</dbReference>
<dbReference type="EMBL" id="KV918780">
    <property type="protein sequence ID" value="OSX80165.1"/>
    <property type="molecule type" value="Genomic_DNA"/>
</dbReference>
<protein>
    <recommendedName>
        <fullName evidence="2">Peptidase S1 domain-containing protein</fullName>
    </recommendedName>
</protein>
<evidence type="ECO:0000259" key="2">
    <source>
        <dbReference type="PROSITE" id="PS50240"/>
    </source>
</evidence>
<dbReference type="AlphaFoldDB" id="A0A1X6PHA1"/>
<feature type="signal peptide" evidence="1">
    <location>
        <begin position="1"/>
        <end position="23"/>
    </location>
</feature>
<feature type="domain" description="Peptidase S1" evidence="2">
    <location>
        <begin position="98"/>
        <end position="350"/>
    </location>
</feature>
<evidence type="ECO:0000313" key="4">
    <source>
        <dbReference type="Proteomes" id="UP000218209"/>
    </source>
</evidence>
<dbReference type="SUPFAM" id="SSF50494">
    <property type="entry name" value="Trypsin-like serine proteases"/>
    <property type="match status" value="1"/>
</dbReference>